<evidence type="ECO:0000313" key="3">
    <source>
        <dbReference type="Proteomes" id="UP001589854"/>
    </source>
</evidence>
<name>A0ABV6GMI7_9BACI</name>
<dbReference type="Proteomes" id="UP001589854">
    <property type="component" value="Unassembled WGS sequence"/>
</dbReference>
<proteinExistence type="predicted"/>
<organism evidence="2 3">
    <name type="scientific">Metabacillus herbersteinensis</name>
    <dbReference type="NCBI Taxonomy" id="283816"/>
    <lineage>
        <taxon>Bacteria</taxon>
        <taxon>Bacillati</taxon>
        <taxon>Bacillota</taxon>
        <taxon>Bacilli</taxon>
        <taxon>Bacillales</taxon>
        <taxon>Bacillaceae</taxon>
        <taxon>Metabacillus</taxon>
    </lineage>
</organism>
<dbReference type="Pfam" id="PF14007">
    <property type="entry name" value="YtpI"/>
    <property type="match status" value="1"/>
</dbReference>
<keyword evidence="1" id="KW-0812">Transmembrane</keyword>
<feature type="transmembrane region" description="Helical" evidence="1">
    <location>
        <begin position="58"/>
        <end position="81"/>
    </location>
</feature>
<evidence type="ECO:0000256" key="1">
    <source>
        <dbReference type="SAM" id="Phobius"/>
    </source>
</evidence>
<dbReference type="RefSeq" id="WP_378939591.1">
    <property type="nucleotide sequence ID" value="NZ_JBHLVO010000052.1"/>
</dbReference>
<feature type="transmembrane region" description="Helical" evidence="1">
    <location>
        <begin position="34"/>
        <end position="52"/>
    </location>
</feature>
<accession>A0ABV6GMI7</accession>
<evidence type="ECO:0000313" key="2">
    <source>
        <dbReference type="EMBL" id="MFC0274894.1"/>
    </source>
</evidence>
<sequence length="100" mass="11481">MNVLVILILSSLFYYLYFKVTFFKSNSPIEKKWISTKSRIALGLFIGFYGLNQLFLDLSIIGIIVGIIFSLVGFVSTIIAVRQYKFYLPLVIEEENDLSI</sequence>
<dbReference type="EMBL" id="JBHLVO010000052">
    <property type="protein sequence ID" value="MFC0274894.1"/>
    <property type="molecule type" value="Genomic_DNA"/>
</dbReference>
<keyword evidence="1" id="KW-0472">Membrane</keyword>
<keyword evidence="1" id="KW-1133">Transmembrane helix</keyword>
<feature type="transmembrane region" description="Helical" evidence="1">
    <location>
        <begin position="6"/>
        <end position="22"/>
    </location>
</feature>
<comment type="caution">
    <text evidence="2">The sequence shown here is derived from an EMBL/GenBank/DDBJ whole genome shotgun (WGS) entry which is preliminary data.</text>
</comment>
<keyword evidence="3" id="KW-1185">Reference proteome</keyword>
<protein>
    <submittedName>
        <fullName evidence="2">YtpI family protein</fullName>
    </submittedName>
</protein>
<gene>
    <name evidence="2" type="ORF">ACFFIX_26670</name>
</gene>
<dbReference type="InterPro" id="IPR025618">
    <property type="entry name" value="YtpI"/>
</dbReference>
<reference evidence="2 3" key="1">
    <citation type="submission" date="2024-09" db="EMBL/GenBank/DDBJ databases">
        <authorList>
            <person name="Sun Q."/>
            <person name="Mori K."/>
        </authorList>
    </citation>
    <scope>NUCLEOTIDE SEQUENCE [LARGE SCALE GENOMIC DNA]</scope>
    <source>
        <strain evidence="2 3">CCM 7228</strain>
    </source>
</reference>